<keyword evidence="4 8" id="KW-0808">Transferase</keyword>
<feature type="transmembrane region" description="Helical" evidence="8">
    <location>
        <begin position="38"/>
        <end position="57"/>
    </location>
</feature>
<dbReference type="GO" id="GO:0005886">
    <property type="term" value="C:plasma membrane"/>
    <property type="evidence" value="ECO:0007669"/>
    <property type="project" value="UniProtKB-SubCell"/>
</dbReference>
<feature type="transmembrane region" description="Helical" evidence="8">
    <location>
        <begin position="267"/>
        <end position="290"/>
    </location>
</feature>
<dbReference type="Pfam" id="PF01040">
    <property type="entry name" value="UbiA"/>
    <property type="match status" value="1"/>
</dbReference>
<comment type="similarity">
    <text evidence="8">Belongs to the MenA family. Type 1 subfamily.</text>
</comment>
<dbReference type="EMBL" id="JACNFK010000024">
    <property type="protein sequence ID" value="MBC8519513.1"/>
    <property type="molecule type" value="Genomic_DNA"/>
</dbReference>
<dbReference type="InterPro" id="IPR004657">
    <property type="entry name" value="MenA"/>
</dbReference>
<dbReference type="PANTHER" id="PTHR13929">
    <property type="entry name" value="1,4-DIHYDROXY-2-NAPHTHOATE OCTAPRENYLTRANSFERASE"/>
    <property type="match status" value="1"/>
</dbReference>
<feature type="transmembrane region" description="Helical" evidence="8">
    <location>
        <begin position="239"/>
        <end position="255"/>
    </location>
</feature>
<evidence type="ECO:0000256" key="9">
    <source>
        <dbReference type="NCBIfam" id="TIGR00751"/>
    </source>
</evidence>
<dbReference type="Gene3D" id="1.10.357.140">
    <property type="entry name" value="UbiA prenyltransferase"/>
    <property type="match status" value="1"/>
</dbReference>
<proteinExistence type="inferred from homology"/>
<evidence type="ECO:0000256" key="3">
    <source>
        <dbReference type="ARBA" id="ARBA00022475"/>
    </source>
</evidence>
<dbReference type="PANTHER" id="PTHR13929:SF0">
    <property type="entry name" value="UBIA PRENYLTRANSFERASE DOMAIN-CONTAINING PROTEIN 1"/>
    <property type="match status" value="1"/>
</dbReference>
<dbReference type="Proteomes" id="UP000654401">
    <property type="component" value="Unassembled WGS sequence"/>
</dbReference>
<comment type="pathway">
    <text evidence="8">Quinol/quinone metabolism; menaquinone biosynthesis; menaquinol from 1,4-dihydroxy-2-naphthoate: step 1/2.</text>
</comment>
<evidence type="ECO:0000256" key="2">
    <source>
        <dbReference type="ARBA" id="ARBA00022428"/>
    </source>
</evidence>
<comment type="caution">
    <text evidence="10">The sequence shown here is derived from an EMBL/GenBank/DDBJ whole genome shotgun (WGS) entry which is preliminary data.</text>
</comment>
<dbReference type="InterPro" id="IPR000537">
    <property type="entry name" value="UbiA_prenyltransferase"/>
</dbReference>
<dbReference type="PIRSF" id="PIRSF005355">
    <property type="entry name" value="UBIAD1"/>
    <property type="match status" value="1"/>
</dbReference>
<dbReference type="NCBIfam" id="NF004751">
    <property type="entry name" value="PRK06080.1-3"/>
    <property type="match status" value="1"/>
</dbReference>
<dbReference type="CDD" id="cd13962">
    <property type="entry name" value="PT_UbiA_UBIAD1"/>
    <property type="match status" value="1"/>
</dbReference>
<evidence type="ECO:0000256" key="6">
    <source>
        <dbReference type="ARBA" id="ARBA00022989"/>
    </source>
</evidence>
<organism evidence="10 11">
    <name type="scientific">Candidatus Thiopontia autotrophica</name>
    <dbReference type="NCBI Taxonomy" id="2841688"/>
    <lineage>
        <taxon>Bacteria</taxon>
        <taxon>Pseudomonadati</taxon>
        <taxon>Pseudomonadota</taxon>
        <taxon>Gammaproteobacteria</taxon>
        <taxon>Candidatus Thiopontia</taxon>
    </lineage>
</organism>
<dbReference type="UniPathway" id="UPA00079">
    <property type="reaction ID" value="UER00168"/>
</dbReference>
<reference evidence="10 11" key="1">
    <citation type="submission" date="2020-08" db="EMBL/GenBank/DDBJ databases">
        <title>Bridging the membrane lipid divide: bacteria of the FCB group superphylum have the potential to synthesize archaeal ether lipids.</title>
        <authorList>
            <person name="Villanueva L."/>
            <person name="Von Meijenfeldt F.A.B."/>
            <person name="Westbye A.B."/>
            <person name="Yadav S."/>
            <person name="Hopmans E.C."/>
            <person name="Dutilh B.E."/>
            <person name="Sinninghe Damste J.S."/>
        </authorList>
    </citation>
    <scope>NUCLEOTIDE SEQUENCE [LARGE SCALE GENOMIC DNA]</scope>
    <source>
        <strain evidence="10">NIOZ-UU100</strain>
    </source>
</reference>
<evidence type="ECO:0000256" key="8">
    <source>
        <dbReference type="HAMAP-Rule" id="MF_01937"/>
    </source>
</evidence>
<dbReference type="EC" id="2.5.1.74" evidence="8 9"/>
<dbReference type="GO" id="GO:0042371">
    <property type="term" value="P:vitamin K biosynthetic process"/>
    <property type="evidence" value="ECO:0007669"/>
    <property type="project" value="TreeGrafter"/>
</dbReference>
<name>A0A8J6TSE8_9GAMM</name>
<feature type="transmembrane region" description="Helical" evidence="8">
    <location>
        <begin position="169"/>
        <end position="190"/>
    </location>
</feature>
<comment type="subcellular location">
    <subcellularLocation>
        <location evidence="8">Cell membrane</location>
        <topology evidence="8">Multi-pass membrane protein</topology>
    </subcellularLocation>
    <subcellularLocation>
        <location evidence="1">Membrane</location>
        <topology evidence="1">Multi-pass membrane protein</topology>
    </subcellularLocation>
</comment>
<comment type="function">
    <text evidence="8">Conversion of 1,4-dihydroxy-2-naphthoate (DHNA) to demethylmenaquinone (DMK).</text>
</comment>
<feature type="transmembrane region" description="Helical" evidence="8">
    <location>
        <begin position="202"/>
        <end position="227"/>
    </location>
</feature>
<keyword evidence="3 8" id="KW-1003">Cell membrane</keyword>
<accession>A0A8J6TSE8</accession>
<evidence type="ECO:0000256" key="1">
    <source>
        <dbReference type="ARBA" id="ARBA00004141"/>
    </source>
</evidence>
<feature type="transmembrane region" description="Helical" evidence="8">
    <location>
        <begin position="144"/>
        <end position="163"/>
    </location>
</feature>
<dbReference type="GO" id="GO:0046428">
    <property type="term" value="F:1,4-dihydroxy-2-naphthoate polyprenyltransferase activity"/>
    <property type="evidence" value="ECO:0007669"/>
    <property type="project" value="UniProtKB-UniRule"/>
</dbReference>
<evidence type="ECO:0000313" key="11">
    <source>
        <dbReference type="Proteomes" id="UP000654401"/>
    </source>
</evidence>
<evidence type="ECO:0000256" key="4">
    <source>
        <dbReference type="ARBA" id="ARBA00022679"/>
    </source>
</evidence>
<gene>
    <name evidence="8" type="primary">menA</name>
    <name evidence="10" type="ORF">H8D24_03780</name>
</gene>
<dbReference type="GO" id="GO:0009234">
    <property type="term" value="P:menaquinone biosynthetic process"/>
    <property type="evidence" value="ECO:0007669"/>
    <property type="project" value="UniProtKB-UniRule"/>
</dbReference>
<dbReference type="InterPro" id="IPR026046">
    <property type="entry name" value="UBIAD1"/>
</dbReference>
<keyword evidence="5 8" id="KW-0812">Transmembrane</keyword>
<keyword evidence="2 8" id="KW-0474">Menaquinone biosynthesis</keyword>
<keyword evidence="7 8" id="KW-0472">Membrane</keyword>
<dbReference type="HAMAP" id="MF_01937">
    <property type="entry name" value="MenA_1"/>
    <property type="match status" value="1"/>
</dbReference>
<dbReference type="InterPro" id="IPR044878">
    <property type="entry name" value="UbiA_sf"/>
</dbReference>
<evidence type="ECO:0000256" key="5">
    <source>
        <dbReference type="ARBA" id="ARBA00022692"/>
    </source>
</evidence>
<dbReference type="AlphaFoldDB" id="A0A8J6TSE8"/>
<keyword evidence="6 8" id="KW-1133">Transmembrane helix</keyword>
<evidence type="ECO:0000256" key="7">
    <source>
        <dbReference type="ARBA" id="ARBA00023136"/>
    </source>
</evidence>
<protein>
    <recommendedName>
        <fullName evidence="8 9">1,4-dihydroxy-2-naphthoate octaprenyltransferase</fullName>
        <shortName evidence="8">DHNA-octaprenyltransferase</shortName>
        <ecNumber evidence="8 9">2.5.1.74</ecNumber>
    </recommendedName>
</protein>
<evidence type="ECO:0000313" key="10">
    <source>
        <dbReference type="EMBL" id="MBC8519513.1"/>
    </source>
</evidence>
<comment type="catalytic activity">
    <reaction evidence="8">
        <text>an all-trans-polyprenyl diphosphate + 1,4-dihydroxy-2-naphthoate + H(+) = a 2-demethylmenaquinol + CO2 + diphosphate</text>
        <dbReference type="Rhea" id="RHEA:26478"/>
        <dbReference type="Rhea" id="RHEA-COMP:9563"/>
        <dbReference type="Rhea" id="RHEA-COMP:9564"/>
        <dbReference type="ChEBI" id="CHEBI:11173"/>
        <dbReference type="ChEBI" id="CHEBI:15378"/>
        <dbReference type="ChEBI" id="CHEBI:16526"/>
        <dbReference type="ChEBI" id="CHEBI:33019"/>
        <dbReference type="ChEBI" id="CHEBI:55437"/>
        <dbReference type="ChEBI" id="CHEBI:58914"/>
        <dbReference type="EC" id="2.5.1.74"/>
    </reaction>
</comment>
<sequence>MSSPWLQAVRPKTLSMAVIPVLLGAVVAHTESALFKPLLLSLVLLAALLIQIGTNLYNDVGDAERGADGPDRLGPKRMVAAGVLSAGSVRKAAILSFFGAFVIGVALVVVGGLPIIFIGLSSIAAGIAYTGGRLPIAYTFMGELFVFLFFGVVAVMGTTYLITLQWSSTALLVGSVIGLLAAAVLVVNNYRDIDTDRAVGKNTLAVTLGAALTRVLYLTLLLTPFLVLLVLSEQLQKPLLIWVMMPALPVSLYLGRKIYLLPHGRGLNQLLAQTAQLQLLFGILMMFGLYL</sequence>
<dbReference type="NCBIfam" id="TIGR00751">
    <property type="entry name" value="menA"/>
    <property type="match status" value="1"/>
</dbReference>